<comment type="caution">
    <text evidence="2">The sequence shown here is derived from an EMBL/GenBank/DDBJ whole genome shotgun (WGS) entry which is preliminary data.</text>
</comment>
<keyword evidence="3" id="KW-1185">Reference proteome</keyword>
<sequence length="668" mass="75594">MFGCDVLHKINLLLQEIPGVHYQPFDNLNIIFCGDLHQLPHVNTSPVYKGPRNSICGPVLWKSLDYYPLEQVMRLSDSTFSEILTKIGNGERLGTEQIALIESRFRSRAWCKVNVPATVRLFHRNHDVDAYNNNAFIPEFENIADDKMIGYNTLTEVATARRNLHKKSVVESGGLPYSLKLAVGYPYMITMNLDVEDGLVNGAIGTLKYIEYLSEDEQVTIYGTTEVDVEPQPSTSTRIRKRVRLWLEFPNPSMGQLCRVKAKPHVMCKRDVLDLKWTPIVTRAANIPLGGNIKCRRNQFPVVSASAITIHKSQGGTFDEVVFNYDKSQQIQLVYVALSRVTSIDDLYLTNDKNDFKCYHGRGSTVPTVKDIRDEYDRMANHYLPTLSMQARAFCKRDVLAERNEDQGGYLHRRRQLILIVSAFNAQSLVAHAGDIESDNILMNSDYMVISETWMNCANTVMINDFELRESNNTALEHRIHCPSTSSELPVRVSAAGGSAIYINLQSSTNCSEIIVNANKSCGNSVLRKHNVGDIFLVDVKVEDLTLYILDAVYIHLKASAEAVKLCLYQSLLPYSANLTKLIPNSQPDLETPIVLCGDFNCDPQQNSYLVEFMRNEFGLNYVQTSPTTLDNTTIDCTFTRNINVDIMPYVSYFPYHRPMLNKIVVEY</sequence>
<proteinExistence type="predicted"/>
<accession>A0A8X6WMN7</accession>
<dbReference type="InterPro" id="IPR027417">
    <property type="entry name" value="P-loop_NTPase"/>
</dbReference>
<dbReference type="AlphaFoldDB" id="A0A8X6WMN7"/>
<keyword evidence="2" id="KW-0378">Hydrolase</keyword>
<gene>
    <name evidence="2" type="ORF">TNCV_2567781</name>
</gene>
<dbReference type="InterPro" id="IPR051055">
    <property type="entry name" value="PIF1_helicase"/>
</dbReference>
<dbReference type="Gene3D" id="3.40.50.300">
    <property type="entry name" value="P-loop containing nucleotide triphosphate hydrolases"/>
    <property type="match status" value="1"/>
</dbReference>
<dbReference type="EMBL" id="BMAU01021438">
    <property type="protein sequence ID" value="GFY36816.1"/>
    <property type="molecule type" value="Genomic_DNA"/>
</dbReference>
<reference evidence="2" key="1">
    <citation type="submission" date="2020-08" db="EMBL/GenBank/DDBJ databases">
        <title>Multicomponent nature underlies the extraordinary mechanical properties of spider dragline silk.</title>
        <authorList>
            <person name="Kono N."/>
            <person name="Nakamura H."/>
            <person name="Mori M."/>
            <person name="Yoshida Y."/>
            <person name="Ohtoshi R."/>
            <person name="Malay A.D."/>
            <person name="Moran D.A.P."/>
            <person name="Tomita M."/>
            <person name="Numata K."/>
            <person name="Arakawa K."/>
        </authorList>
    </citation>
    <scope>NUCLEOTIDE SEQUENCE</scope>
</reference>
<evidence type="ECO:0000259" key="1">
    <source>
        <dbReference type="Pfam" id="PF13538"/>
    </source>
</evidence>
<keyword evidence="2" id="KW-0547">Nucleotide-binding</keyword>
<dbReference type="Pfam" id="PF13538">
    <property type="entry name" value="UvrD_C_2"/>
    <property type="match status" value="1"/>
</dbReference>
<dbReference type="GO" id="GO:0004386">
    <property type="term" value="F:helicase activity"/>
    <property type="evidence" value="ECO:0007669"/>
    <property type="project" value="UniProtKB-KW"/>
</dbReference>
<evidence type="ECO:0000313" key="3">
    <source>
        <dbReference type="Proteomes" id="UP000887159"/>
    </source>
</evidence>
<dbReference type="Proteomes" id="UP000887159">
    <property type="component" value="Unassembled WGS sequence"/>
</dbReference>
<protein>
    <submittedName>
        <fullName evidence="2">ATP-dependent DNA helicase</fullName>
    </submittedName>
</protein>
<evidence type="ECO:0000313" key="2">
    <source>
        <dbReference type="EMBL" id="GFY36816.1"/>
    </source>
</evidence>
<dbReference type="SUPFAM" id="SSF56219">
    <property type="entry name" value="DNase I-like"/>
    <property type="match status" value="1"/>
</dbReference>
<dbReference type="InterPro" id="IPR036691">
    <property type="entry name" value="Endo/exonu/phosph_ase_sf"/>
</dbReference>
<organism evidence="2 3">
    <name type="scientific">Trichonephila clavipes</name>
    <name type="common">Golden silk orbweaver</name>
    <name type="synonym">Nephila clavipes</name>
    <dbReference type="NCBI Taxonomy" id="2585209"/>
    <lineage>
        <taxon>Eukaryota</taxon>
        <taxon>Metazoa</taxon>
        <taxon>Ecdysozoa</taxon>
        <taxon>Arthropoda</taxon>
        <taxon>Chelicerata</taxon>
        <taxon>Arachnida</taxon>
        <taxon>Araneae</taxon>
        <taxon>Araneomorphae</taxon>
        <taxon>Entelegynae</taxon>
        <taxon>Araneoidea</taxon>
        <taxon>Nephilidae</taxon>
        <taxon>Trichonephila</taxon>
    </lineage>
</organism>
<name>A0A8X6WMN7_TRICX</name>
<feature type="domain" description="UvrD-like helicase C-terminal" evidence="1">
    <location>
        <begin position="305"/>
        <end position="340"/>
    </location>
</feature>
<dbReference type="SUPFAM" id="SSF52540">
    <property type="entry name" value="P-loop containing nucleoside triphosphate hydrolases"/>
    <property type="match status" value="1"/>
</dbReference>
<keyword evidence="2" id="KW-0347">Helicase</keyword>
<dbReference type="InterPro" id="IPR027785">
    <property type="entry name" value="UvrD-like_helicase_C"/>
</dbReference>
<dbReference type="CDD" id="cd18809">
    <property type="entry name" value="SF1_C_RecD"/>
    <property type="match status" value="1"/>
</dbReference>
<keyword evidence="2" id="KW-0067">ATP-binding</keyword>
<dbReference type="PANTHER" id="PTHR47642">
    <property type="entry name" value="ATP-DEPENDENT DNA HELICASE"/>
    <property type="match status" value="1"/>
</dbReference>
<dbReference type="Gene3D" id="3.60.10.10">
    <property type="entry name" value="Endonuclease/exonuclease/phosphatase"/>
    <property type="match status" value="1"/>
</dbReference>